<proteinExistence type="predicted"/>
<organism evidence="2 3">
    <name type="scientific">Elysia marginata</name>
    <dbReference type="NCBI Taxonomy" id="1093978"/>
    <lineage>
        <taxon>Eukaryota</taxon>
        <taxon>Metazoa</taxon>
        <taxon>Spiralia</taxon>
        <taxon>Lophotrochozoa</taxon>
        <taxon>Mollusca</taxon>
        <taxon>Gastropoda</taxon>
        <taxon>Heterobranchia</taxon>
        <taxon>Euthyneura</taxon>
        <taxon>Panpulmonata</taxon>
        <taxon>Sacoglossa</taxon>
        <taxon>Placobranchoidea</taxon>
        <taxon>Plakobranchidae</taxon>
        <taxon>Elysia</taxon>
    </lineage>
</organism>
<comment type="caution">
    <text evidence="2">The sequence shown here is derived from an EMBL/GenBank/DDBJ whole genome shotgun (WGS) entry which is preliminary data.</text>
</comment>
<name>A0AAV4GNK1_9GAST</name>
<dbReference type="AlphaFoldDB" id="A0AAV4GNK1"/>
<dbReference type="Proteomes" id="UP000762676">
    <property type="component" value="Unassembled WGS sequence"/>
</dbReference>
<evidence type="ECO:0000313" key="2">
    <source>
        <dbReference type="EMBL" id="GFR87079.1"/>
    </source>
</evidence>
<evidence type="ECO:0000313" key="3">
    <source>
        <dbReference type="Proteomes" id="UP000762676"/>
    </source>
</evidence>
<accession>A0AAV4GNK1</accession>
<reference evidence="2 3" key="1">
    <citation type="journal article" date="2021" name="Elife">
        <title>Chloroplast acquisition without the gene transfer in kleptoplastic sea slugs, Plakobranchus ocellatus.</title>
        <authorList>
            <person name="Maeda T."/>
            <person name="Takahashi S."/>
            <person name="Yoshida T."/>
            <person name="Shimamura S."/>
            <person name="Takaki Y."/>
            <person name="Nagai Y."/>
            <person name="Toyoda A."/>
            <person name="Suzuki Y."/>
            <person name="Arimoto A."/>
            <person name="Ishii H."/>
            <person name="Satoh N."/>
            <person name="Nishiyama T."/>
            <person name="Hasebe M."/>
            <person name="Maruyama T."/>
            <person name="Minagawa J."/>
            <person name="Obokata J."/>
            <person name="Shigenobu S."/>
        </authorList>
    </citation>
    <scope>NUCLEOTIDE SEQUENCE [LARGE SCALE GENOMIC DNA]</scope>
</reference>
<protein>
    <submittedName>
        <fullName evidence="2">Uncharacterized protein</fullName>
    </submittedName>
</protein>
<keyword evidence="3" id="KW-1185">Reference proteome</keyword>
<evidence type="ECO:0000256" key="1">
    <source>
        <dbReference type="SAM" id="MobiDB-lite"/>
    </source>
</evidence>
<dbReference type="EMBL" id="BMAT01005068">
    <property type="protein sequence ID" value="GFR87079.1"/>
    <property type="molecule type" value="Genomic_DNA"/>
</dbReference>
<feature type="region of interest" description="Disordered" evidence="1">
    <location>
        <begin position="23"/>
        <end position="65"/>
    </location>
</feature>
<sequence>MLCPAAESVGLDMLLGSLRQKAIGNQEEKTKRYHSHQGNDDNGNTGKPKKGREAARTLRAATREAPVCVDKGNAAGIRGTGD</sequence>
<gene>
    <name evidence="2" type="ORF">ElyMa_002484300</name>
</gene>